<dbReference type="InterPro" id="IPR036890">
    <property type="entry name" value="HATPase_C_sf"/>
</dbReference>
<feature type="transmembrane region" description="Helical" evidence="10">
    <location>
        <begin position="77"/>
        <end position="97"/>
    </location>
</feature>
<evidence type="ECO:0000256" key="9">
    <source>
        <dbReference type="SAM" id="MobiDB-lite"/>
    </source>
</evidence>
<dbReference type="GO" id="GO:0000155">
    <property type="term" value="F:phosphorelay sensor kinase activity"/>
    <property type="evidence" value="ECO:0007669"/>
    <property type="project" value="InterPro"/>
</dbReference>
<keyword evidence="10" id="KW-1133">Transmembrane helix</keyword>
<dbReference type="Pfam" id="PF07730">
    <property type="entry name" value="HisKA_3"/>
    <property type="match status" value="1"/>
</dbReference>
<keyword evidence="6 12" id="KW-0418">Kinase</keyword>
<feature type="transmembrane region" description="Helical" evidence="10">
    <location>
        <begin position="127"/>
        <end position="144"/>
    </location>
</feature>
<proteinExistence type="predicted"/>
<gene>
    <name evidence="12" type="ORF">F8O04_13940</name>
</gene>
<dbReference type="InterPro" id="IPR003594">
    <property type="entry name" value="HATPase_dom"/>
</dbReference>
<evidence type="ECO:0000256" key="5">
    <source>
        <dbReference type="ARBA" id="ARBA00022741"/>
    </source>
</evidence>
<evidence type="ECO:0000256" key="3">
    <source>
        <dbReference type="ARBA" id="ARBA00022553"/>
    </source>
</evidence>
<dbReference type="PANTHER" id="PTHR24421">
    <property type="entry name" value="NITRATE/NITRITE SENSOR PROTEIN NARX-RELATED"/>
    <property type="match status" value="1"/>
</dbReference>
<dbReference type="AlphaFoldDB" id="A0A6H9WM75"/>
<feature type="region of interest" description="Disordered" evidence="9">
    <location>
        <begin position="398"/>
        <end position="430"/>
    </location>
</feature>
<feature type="transmembrane region" description="Helical" evidence="10">
    <location>
        <begin position="103"/>
        <end position="120"/>
    </location>
</feature>
<dbReference type="GO" id="GO:0046983">
    <property type="term" value="F:protein dimerization activity"/>
    <property type="evidence" value="ECO:0007669"/>
    <property type="project" value="InterPro"/>
</dbReference>
<keyword evidence="4" id="KW-0808">Transferase</keyword>
<dbReference type="SMART" id="SM00387">
    <property type="entry name" value="HATPase_c"/>
    <property type="match status" value="1"/>
</dbReference>
<evidence type="ECO:0000313" key="12">
    <source>
        <dbReference type="EMBL" id="KAB1646830.1"/>
    </source>
</evidence>
<evidence type="ECO:0000259" key="11">
    <source>
        <dbReference type="SMART" id="SM00387"/>
    </source>
</evidence>
<dbReference type="EMBL" id="WBJY01000004">
    <property type="protein sequence ID" value="KAB1646830.1"/>
    <property type="molecule type" value="Genomic_DNA"/>
</dbReference>
<evidence type="ECO:0000256" key="7">
    <source>
        <dbReference type="ARBA" id="ARBA00022840"/>
    </source>
</evidence>
<dbReference type="CDD" id="cd16917">
    <property type="entry name" value="HATPase_UhpB-NarQ-NarX-like"/>
    <property type="match status" value="1"/>
</dbReference>
<dbReference type="PANTHER" id="PTHR24421:SF10">
    <property type="entry name" value="NITRATE_NITRITE SENSOR PROTEIN NARQ"/>
    <property type="match status" value="1"/>
</dbReference>
<feature type="compositionally biased region" description="Gly residues" evidence="9">
    <location>
        <begin position="398"/>
        <end position="412"/>
    </location>
</feature>
<evidence type="ECO:0000256" key="2">
    <source>
        <dbReference type="ARBA" id="ARBA00012438"/>
    </source>
</evidence>
<dbReference type="Gene3D" id="1.20.5.1930">
    <property type="match status" value="1"/>
</dbReference>
<keyword evidence="8" id="KW-0902">Two-component regulatory system</keyword>
<dbReference type="SUPFAM" id="SSF55874">
    <property type="entry name" value="ATPase domain of HSP90 chaperone/DNA topoisomerase II/histidine kinase"/>
    <property type="match status" value="1"/>
</dbReference>
<comment type="catalytic activity">
    <reaction evidence="1">
        <text>ATP + protein L-histidine = ADP + protein N-phospho-L-histidine.</text>
        <dbReference type="EC" id="2.7.13.3"/>
    </reaction>
</comment>
<keyword evidence="5" id="KW-0547">Nucleotide-binding</keyword>
<feature type="transmembrane region" description="Helical" evidence="10">
    <location>
        <begin position="150"/>
        <end position="167"/>
    </location>
</feature>
<evidence type="ECO:0000256" key="4">
    <source>
        <dbReference type="ARBA" id="ARBA00022679"/>
    </source>
</evidence>
<evidence type="ECO:0000256" key="1">
    <source>
        <dbReference type="ARBA" id="ARBA00000085"/>
    </source>
</evidence>
<evidence type="ECO:0000256" key="10">
    <source>
        <dbReference type="SAM" id="Phobius"/>
    </source>
</evidence>
<feature type="transmembrane region" description="Helical" evidence="10">
    <location>
        <begin position="52"/>
        <end position="70"/>
    </location>
</feature>
<keyword evidence="7" id="KW-0067">ATP-binding</keyword>
<keyword evidence="13" id="KW-1185">Reference proteome</keyword>
<keyword evidence="10" id="KW-0812">Transmembrane</keyword>
<dbReference type="EC" id="2.7.13.3" evidence="2"/>
<sequence length="430" mass="43814">MVSGMPSVRATLSSLWQRPAAAGATGPRVRDGVLTGVLAVLAVVEGALRTDLAWPVATTAVALASLAGLPWRRSRPLVVVAWLTSVSAGFGIARWAAGGEQNALAVMLVLVAVPYALFRWGAGRSQVVGACVLTAGLAFSLALGTEGLDGAIAGVAAIGGACLIGAMRRQRVEARARELEHARMREREALARDLHDTVAHRVSAIAIRAQVARAVGLGSRTASDGGAHAPAATAVLTESLEVIEREAQAVLEETRALVRVLRSTDGADASIARSALAAADLYGPTPGLAELEALATDGPPLVLVRVDAPGEVPALVATTLFRVAQEGVTNARRHARGATRVEVDVRARGDDVCITVGDDGAVSRPGSGRGYGLRGMRERVALLGGTFSAGFAHPGSLGGDGPAPVGGDGPAPGGWVVSASIPRRSSEATV</sequence>
<feature type="domain" description="Histidine kinase/HSP90-like ATPase" evidence="11">
    <location>
        <begin position="315"/>
        <end position="425"/>
    </location>
</feature>
<evidence type="ECO:0000256" key="6">
    <source>
        <dbReference type="ARBA" id="ARBA00022777"/>
    </source>
</evidence>
<dbReference type="GO" id="GO:0016020">
    <property type="term" value="C:membrane"/>
    <property type="evidence" value="ECO:0007669"/>
    <property type="project" value="InterPro"/>
</dbReference>
<dbReference type="GO" id="GO:0005524">
    <property type="term" value="F:ATP binding"/>
    <property type="evidence" value="ECO:0007669"/>
    <property type="project" value="UniProtKB-KW"/>
</dbReference>
<dbReference type="Proteomes" id="UP000431744">
    <property type="component" value="Unassembled WGS sequence"/>
</dbReference>
<dbReference type="OrthoDB" id="227596at2"/>
<accession>A0A6H9WM75</accession>
<keyword evidence="3" id="KW-0597">Phosphoprotein</keyword>
<dbReference type="InterPro" id="IPR011712">
    <property type="entry name" value="Sig_transdc_His_kin_sub3_dim/P"/>
</dbReference>
<dbReference type="InterPro" id="IPR050482">
    <property type="entry name" value="Sensor_HK_TwoCompSys"/>
</dbReference>
<evidence type="ECO:0000256" key="8">
    <source>
        <dbReference type="ARBA" id="ARBA00023012"/>
    </source>
</evidence>
<protein>
    <recommendedName>
        <fullName evidence="2">histidine kinase</fullName>
        <ecNumber evidence="2">2.7.13.3</ecNumber>
    </recommendedName>
</protein>
<organism evidence="12 13">
    <name type="scientific">Pseudoclavibacter endophyticus</name>
    <dbReference type="NCBI Taxonomy" id="1778590"/>
    <lineage>
        <taxon>Bacteria</taxon>
        <taxon>Bacillati</taxon>
        <taxon>Actinomycetota</taxon>
        <taxon>Actinomycetes</taxon>
        <taxon>Micrococcales</taxon>
        <taxon>Microbacteriaceae</taxon>
        <taxon>Pseudoclavibacter</taxon>
    </lineage>
</organism>
<dbReference type="Pfam" id="PF02518">
    <property type="entry name" value="HATPase_c"/>
    <property type="match status" value="1"/>
</dbReference>
<dbReference type="Gene3D" id="3.30.565.10">
    <property type="entry name" value="Histidine kinase-like ATPase, C-terminal domain"/>
    <property type="match status" value="1"/>
</dbReference>
<keyword evidence="10" id="KW-0472">Membrane</keyword>
<reference evidence="12 13" key="1">
    <citation type="submission" date="2019-09" db="EMBL/GenBank/DDBJ databases">
        <title>Phylogeny of genus Pseudoclavibacter and closely related genus.</title>
        <authorList>
            <person name="Li Y."/>
        </authorList>
    </citation>
    <scope>NUCLEOTIDE SEQUENCE [LARGE SCALE GENOMIC DNA]</scope>
    <source>
        <strain evidence="12 13">EGI 60007</strain>
    </source>
</reference>
<evidence type="ECO:0000313" key="13">
    <source>
        <dbReference type="Proteomes" id="UP000431744"/>
    </source>
</evidence>
<comment type="caution">
    <text evidence="12">The sequence shown here is derived from an EMBL/GenBank/DDBJ whole genome shotgun (WGS) entry which is preliminary data.</text>
</comment>
<name>A0A6H9WM75_9MICO</name>